<dbReference type="SUPFAM" id="SSF56112">
    <property type="entry name" value="Protein kinase-like (PK-like)"/>
    <property type="match status" value="1"/>
</dbReference>
<evidence type="ECO:0000313" key="8">
    <source>
        <dbReference type="EMBL" id="CAG8516570.1"/>
    </source>
</evidence>
<evidence type="ECO:0000256" key="5">
    <source>
        <dbReference type="ARBA" id="ARBA00022729"/>
    </source>
</evidence>
<proteinExistence type="predicted"/>
<feature type="domain" description="Alpha-type protein kinase" evidence="7">
    <location>
        <begin position="300"/>
        <end position="544"/>
    </location>
</feature>
<keyword evidence="2" id="KW-0964">Secreted</keyword>
<dbReference type="SMART" id="SM00811">
    <property type="entry name" value="Alpha_kinase"/>
    <property type="match status" value="1"/>
</dbReference>
<dbReference type="InterPro" id="IPR052969">
    <property type="entry name" value="Thr-specific_kinase-like"/>
</dbReference>
<dbReference type="PANTHER" id="PTHR47763:SF4">
    <property type="entry name" value="ALPHA-PROTEIN KINASE VWKA"/>
    <property type="match status" value="1"/>
</dbReference>
<dbReference type="PANTHER" id="PTHR47763">
    <property type="entry name" value="ALPHA-PROTEIN KINASE VWKA"/>
    <property type="match status" value="1"/>
</dbReference>
<reference evidence="8" key="1">
    <citation type="submission" date="2021-06" db="EMBL/GenBank/DDBJ databases">
        <authorList>
            <person name="Kallberg Y."/>
            <person name="Tangrot J."/>
            <person name="Rosling A."/>
        </authorList>
    </citation>
    <scope>NUCLEOTIDE SEQUENCE</scope>
    <source>
        <strain evidence="8">MT106</strain>
    </source>
</reference>
<dbReference type="GO" id="GO:0005524">
    <property type="term" value="F:ATP binding"/>
    <property type="evidence" value="ECO:0007669"/>
    <property type="project" value="InterPro"/>
</dbReference>
<evidence type="ECO:0000313" key="9">
    <source>
        <dbReference type="Proteomes" id="UP000789831"/>
    </source>
</evidence>
<dbReference type="GO" id="GO:0004674">
    <property type="term" value="F:protein serine/threonine kinase activity"/>
    <property type="evidence" value="ECO:0007669"/>
    <property type="project" value="UniProtKB-KW"/>
</dbReference>
<dbReference type="Proteomes" id="UP000789831">
    <property type="component" value="Unassembled WGS sequence"/>
</dbReference>
<keyword evidence="4" id="KW-0808">Transferase</keyword>
<dbReference type="Pfam" id="PF02816">
    <property type="entry name" value="Alpha_kinase"/>
    <property type="match status" value="1"/>
</dbReference>
<dbReference type="Pfam" id="PF25106">
    <property type="entry name" value="VWA_4"/>
    <property type="match status" value="1"/>
</dbReference>
<dbReference type="AlphaFoldDB" id="A0A9N9F8F2"/>
<dbReference type="Gene3D" id="3.20.200.10">
    <property type="entry name" value="MHCK/EF2 kinase"/>
    <property type="match status" value="1"/>
</dbReference>
<keyword evidence="3" id="KW-0723">Serine/threonine-protein kinase</keyword>
<evidence type="ECO:0000259" key="7">
    <source>
        <dbReference type="PROSITE" id="PS51158"/>
    </source>
</evidence>
<dbReference type="Gene3D" id="3.30.200.20">
    <property type="entry name" value="Phosphorylase Kinase, domain 1"/>
    <property type="match status" value="1"/>
</dbReference>
<dbReference type="InterPro" id="IPR036465">
    <property type="entry name" value="vWFA_dom_sf"/>
</dbReference>
<keyword evidence="5" id="KW-0732">Signal</keyword>
<comment type="caution">
    <text evidence="8">The sequence shown here is derived from an EMBL/GenBank/DDBJ whole genome shotgun (WGS) entry which is preliminary data.</text>
</comment>
<name>A0A9N9F8F2_9GLOM</name>
<gene>
    <name evidence="8" type="ORF">AGERDE_LOCUS5014</name>
</gene>
<dbReference type="SUPFAM" id="SSF53300">
    <property type="entry name" value="vWA-like"/>
    <property type="match status" value="1"/>
</dbReference>
<dbReference type="InterPro" id="IPR056861">
    <property type="entry name" value="HMCN1-like_VWA"/>
</dbReference>
<dbReference type="EMBL" id="CAJVPL010000634">
    <property type="protein sequence ID" value="CAG8516570.1"/>
    <property type="molecule type" value="Genomic_DNA"/>
</dbReference>
<dbReference type="OrthoDB" id="301415at2759"/>
<keyword evidence="9" id="KW-1185">Reference proteome</keyword>
<keyword evidence="6" id="KW-0418">Kinase</keyword>
<dbReference type="InterPro" id="IPR004166">
    <property type="entry name" value="a-kinase_dom"/>
</dbReference>
<sequence length="544" mass="61448">MEKEREKQKEEEEERELAACLNNSTLVGTRLKRYAAEAGDVRYMSPINLTLKTETKHLRERVISGTLNNIKRSMEVDLCFVLDCTGSMGGHIDAAKDCIITVVEHMSRTNPNIKLWVSFCGYRDHCDGDSRLQIFEFTNLYSKFKSYISEQVSATGGGDAPEDVLGGLDAAVDKIKWTHTTRIILHVGDAPPHGVRFYTGQDEYPRGDPNGLTAESVLERMRSAQIFYYFGKITNLTDEMLRVFHSIIGEFPEFDLNIDGGNPEALCTKFFNATCSAITSSVTITSTMAEGMQNRRKDLEIDISKPAWFLLPVETGVLLHYHSCESLDDIMNPRHFKKSNIITQKYTYKRAPKPFSVGAERYAYYALDVAHEPNATVIMKEYLELGRQANSMERYLEAIEVSTISCFLAKEFNSAAARVGVDKKVEFLQVKLVRRTDTQCHTVEPILPSADFKRFNVNSGVITEFRATLEAFAHFTYKFTGGYLVVYDLQGTELSDQFLLTDPAIHCTDPLRFGRTNLGKKGIDECFLANHKCNDVCQKLGFEL</sequence>
<evidence type="ECO:0000256" key="3">
    <source>
        <dbReference type="ARBA" id="ARBA00022527"/>
    </source>
</evidence>
<dbReference type="PROSITE" id="PS51158">
    <property type="entry name" value="ALPHA_KINASE"/>
    <property type="match status" value="1"/>
</dbReference>
<accession>A0A9N9F8F2</accession>
<organism evidence="8 9">
    <name type="scientific">Ambispora gerdemannii</name>
    <dbReference type="NCBI Taxonomy" id="144530"/>
    <lineage>
        <taxon>Eukaryota</taxon>
        <taxon>Fungi</taxon>
        <taxon>Fungi incertae sedis</taxon>
        <taxon>Mucoromycota</taxon>
        <taxon>Glomeromycotina</taxon>
        <taxon>Glomeromycetes</taxon>
        <taxon>Archaeosporales</taxon>
        <taxon>Ambisporaceae</taxon>
        <taxon>Ambispora</taxon>
    </lineage>
</organism>
<protein>
    <submittedName>
        <fullName evidence="8">3105_t:CDS:1</fullName>
    </submittedName>
</protein>
<dbReference type="CDD" id="cd00198">
    <property type="entry name" value="vWFA"/>
    <property type="match status" value="1"/>
</dbReference>
<dbReference type="InterPro" id="IPR011009">
    <property type="entry name" value="Kinase-like_dom_sf"/>
</dbReference>
<evidence type="ECO:0000256" key="2">
    <source>
        <dbReference type="ARBA" id="ARBA00022525"/>
    </source>
</evidence>
<dbReference type="Gene3D" id="3.40.50.410">
    <property type="entry name" value="von Willebrand factor, type A domain"/>
    <property type="match status" value="1"/>
</dbReference>
<comment type="subcellular location">
    <subcellularLocation>
        <location evidence="1">Secreted</location>
    </subcellularLocation>
</comment>
<evidence type="ECO:0000256" key="6">
    <source>
        <dbReference type="ARBA" id="ARBA00022777"/>
    </source>
</evidence>
<evidence type="ECO:0000256" key="1">
    <source>
        <dbReference type="ARBA" id="ARBA00004613"/>
    </source>
</evidence>
<evidence type="ECO:0000256" key="4">
    <source>
        <dbReference type="ARBA" id="ARBA00022679"/>
    </source>
</evidence>